<dbReference type="Gene3D" id="3.30.70.120">
    <property type="match status" value="1"/>
</dbReference>
<dbReference type="Pfam" id="PF03091">
    <property type="entry name" value="CutA1"/>
    <property type="match status" value="1"/>
</dbReference>
<name>A0A5R9GQE4_9PROT</name>
<dbReference type="PANTHER" id="PTHR23419:SF8">
    <property type="entry name" value="FI09726P"/>
    <property type="match status" value="1"/>
</dbReference>
<dbReference type="EMBL" id="VBRY01000002">
    <property type="protein sequence ID" value="TLS68511.1"/>
    <property type="molecule type" value="Genomic_DNA"/>
</dbReference>
<keyword evidence="3" id="KW-1185">Reference proteome</keyword>
<dbReference type="SUPFAM" id="SSF54913">
    <property type="entry name" value="GlnB-like"/>
    <property type="match status" value="1"/>
</dbReference>
<dbReference type="InterPro" id="IPR011322">
    <property type="entry name" value="N-reg_PII-like_a/b"/>
</dbReference>
<comment type="caution">
    <text evidence="2">The sequence shown here is derived from an EMBL/GenBank/DDBJ whole genome shotgun (WGS) entry which is preliminary data.</text>
</comment>
<organism evidence="2 3">
    <name type="scientific">Mariprofundus erugo</name>
    <dbReference type="NCBI Taxonomy" id="2528639"/>
    <lineage>
        <taxon>Bacteria</taxon>
        <taxon>Pseudomonadati</taxon>
        <taxon>Pseudomonadota</taxon>
        <taxon>Candidatius Mariprofundia</taxon>
        <taxon>Mariprofundales</taxon>
        <taxon>Mariprofundaceae</taxon>
        <taxon>Mariprofundus</taxon>
    </lineage>
</organism>
<gene>
    <name evidence="2" type="ORF">FEF65_02015</name>
</gene>
<dbReference type="InterPro" id="IPR004323">
    <property type="entry name" value="Ion_tolerance_CutA"/>
</dbReference>
<sequence>MAHISIIQTTLGSPDDAEKITTALLDEHLAACVQTSGPIISSYRWQGNIDNSREWRLTIKTTEANCPAVVSWLEAHHPYQTPEIIWQSLGCTDAYAAWCHDSVRQEQGE</sequence>
<accession>A0A5R9GQE4</accession>
<dbReference type="Proteomes" id="UP000306585">
    <property type="component" value="Unassembled WGS sequence"/>
</dbReference>
<evidence type="ECO:0000313" key="2">
    <source>
        <dbReference type="EMBL" id="TLS68511.1"/>
    </source>
</evidence>
<evidence type="ECO:0000256" key="1">
    <source>
        <dbReference type="ARBA" id="ARBA00010169"/>
    </source>
</evidence>
<dbReference type="AlphaFoldDB" id="A0A5R9GQE4"/>
<reference evidence="2 3" key="1">
    <citation type="journal article" date="2019" name="Appl. Environ. Microbiol.">
        <title>Environmental Evidence and Genomic Insight of Iron-oxidizing Bacteria Preference Towards More Corrosion Resistant Stainless Steel at Higher Salinities.</title>
        <authorList>
            <person name="Garrison C.E."/>
            <person name="Price K.A."/>
            <person name="Field E.K."/>
        </authorList>
    </citation>
    <scope>NUCLEOTIDE SEQUENCE [LARGE SCALE GENOMIC DNA]</scope>
    <source>
        <strain evidence="2 3">P3</strain>
    </source>
</reference>
<proteinExistence type="inferred from homology"/>
<dbReference type="GO" id="GO:0010038">
    <property type="term" value="P:response to metal ion"/>
    <property type="evidence" value="ECO:0007669"/>
    <property type="project" value="InterPro"/>
</dbReference>
<evidence type="ECO:0000313" key="3">
    <source>
        <dbReference type="Proteomes" id="UP000306585"/>
    </source>
</evidence>
<dbReference type="InterPro" id="IPR015867">
    <property type="entry name" value="N-reg_PII/ATP_PRibTrfase_C"/>
</dbReference>
<dbReference type="GO" id="GO:0005507">
    <property type="term" value="F:copper ion binding"/>
    <property type="evidence" value="ECO:0007669"/>
    <property type="project" value="TreeGrafter"/>
</dbReference>
<dbReference type="PANTHER" id="PTHR23419">
    <property type="entry name" value="DIVALENT CATION TOLERANCE CUTA-RELATED"/>
    <property type="match status" value="1"/>
</dbReference>
<protein>
    <submittedName>
        <fullName evidence="2">Divalent-cation tolerance protein CutA</fullName>
    </submittedName>
</protein>
<dbReference type="RefSeq" id="WP_138238128.1">
    <property type="nucleotide sequence ID" value="NZ_VBRY01000002.1"/>
</dbReference>
<comment type="similarity">
    <text evidence="1">Belongs to the CutA family.</text>
</comment>